<comment type="similarity">
    <text evidence="1">Belongs to the peptidase M1 family.</text>
</comment>
<evidence type="ECO:0000313" key="4">
    <source>
        <dbReference type="Proteomes" id="UP000054359"/>
    </source>
</evidence>
<dbReference type="Gene3D" id="1.10.3480.20">
    <property type="match status" value="1"/>
</dbReference>
<dbReference type="EMBL" id="KK122252">
    <property type="protein sequence ID" value="KFM82328.1"/>
    <property type="molecule type" value="Genomic_DNA"/>
</dbReference>
<dbReference type="InterPro" id="IPR024571">
    <property type="entry name" value="ERAP1-like_C_dom"/>
</dbReference>
<dbReference type="GO" id="GO:0016020">
    <property type="term" value="C:membrane"/>
    <property type="evidence" value="ECO:0007669"/>
    <property type="project" value="TreeGrafter"/>
</dbReference>
<feature type="non-terminal residue" evidence="3">
    <location>
        <position position="76"/>
    </location>
</feature>
<dbReference type="Proteomes" id="UP000054359">
    <property type="component" value="Unassembled WGS sequence"/>
</dbReference>
<dbReference type="AlphaFoldDB" id="A0A087UY89"/>
<feature type="domain" description="ERAP1-like C-terminal" evidence="2">
    <location>
        <begin position="2"/>
        <end position="74"/>
    </location>
</feature>
<protein>
    <submittedName>
        <fullName evidence="3">Glutamyl aminopeptidase</fullName>
    </submittedName>
</protein>
<evidence type="ECO:0000313" key="3">
    <source>
        <dbReference type="EMBL" id="KFM82328.1"/>
    </source>
</evidence>
<keyword evidence="3" id="KW-0031">Aminopeptidase</keyword>
<proteinExistence type="inferred from homology"/>
<dbReference type="GO" id="GO:0070006">
    <property type="term" value="F:metalloaminopeptidase activity"/>
    <property type="evidence" value="ECO:0007669"/>
    <property type="project" value="TreeGrafter"/>
</dbReference>
<evidence type="ECO:0000256" key="1">
    <source>
        <dbReference type="ARBA" id="ARBA00010136"/>
    </source>
</evidence>
<dbReference type="GO" id="GO:0005615">
    <property type="term" value="C:extracellular space"/>
    <property type="evidence" value="ECO:0007669"/>
    <property type="project" value="TreeGrafter"/>
</dbReference>
<dbReference type="PANTHER" id="PTHR11533:SF299">
    <property type="entry name" value="AMINOPEPTIDASE"/>
    <property type="match status" value="1"/>
</dbReference>
<keyword evidence="3" id="KW-0378">Hydrolase</keyword>
<dbReference type="InterPro" id="IPR050344">
    <property type="entry name" value="Peptidase_M1_aminopeptidases"/>
</dbReference>
<sequence length="76" mass="8802">MYDNDLWKALTDVLHSNHKTFSPADRANLLDDALSLTRSGILDAVLAFNITRYLEKEEEYAPWQSAVFRFEQINVL</sequence>
<dbReference type="STRING" id="407821.A0A087UY89"/>
<gene>
    <name evidence="3" type="ORF">X975_14206</name>
</gene>
<organism evidence="3 4">
    <name type="scientific">Stegodyphus mimosarum</name>
    <name type="common">African social velvet spider</name>
    <dbReference type="NCBI Taxonomy" id="407821"/>
    <lineage>
        <taxon>Eukaryota</taxon>
        <taxon>Metazoa</taxon>
        <taxon>Ecdysozoa</taxon>
        <taxon>Arthropoda</taxon>
        <taxon>Chelicerata</taxon>
        <taxon>Arachnida</taxon>
        <taxon>Araneae</taxon>
        <taxon>Araneomorphae</taxon>
        <taxon>Entelegynae</taxon>
        <taxon>Eresoidea</taxon>
        <taxon>Eresidae</taxon>
        <taxon>Stegodyphus</taxon>
    </lineage>
</organism>
<dbReference type="GO" id="GO:0006508">
    <property type="term" value="P:proteolysis"/>
    <property type="evidence" value="ECO:0007669"/>
    <property type="project" value="TreeGrafter"/>
</dbReference>
<name>A0A087UY89_STEMI</name>
<dbReference type="OrthoDB" id="10031169at2759"/>
<evidence type="ECO:0000259" key="2">
    <source>
        <dbReference type="Pfam" id="PF11838"/>
    </source>
</evidence>
<dbReference type="GO" id="GO:0042277">
    <property type="term" value="F:peptide binding"/>
    <property type="evidence" value="ECO:0007669"/>
    <property type="project" value="TreeGrafter"/>
</dbReference>
<dbReference type="GO" id="GO:0008270">
    <property type="term" value="F:zinc ion binding"/>
    <property type="evidence" value="ECO:0007669"/>
    <property type="project" value="TreeGrafter"/>
</dbReference>
<keyword evidence="4" id="KW-1185">Reference proteome</keyword>
<reference evidence="3 4" key="1">
    <citation type="submission" date="2013-11" db="EMBL/GenBank/DDBJ databases">
        <title>Genome sequencing of Stegodyphus mimosarum.</title>
        <authorList>
            <person name="Bechsgaard J."/>
        </authorList>
    </citation>
    <scope>NUCLEOTIDE SEQUENCE [LARGE SCALE GENOMIC DNA]</scope>
</reference>
<dbReference type="GO" id="GO:0005737">
    <property type="term" value="C:cytoplasm"/>
    <property type="evidence" value="ECO:0007669"/>
    <property type="project" value="TreeGrafter"/>
</dbReference>
<accession>A0A087UY89</accession>
<dbReference type="GO" id="GO:0043171">
    <property type="term" value="P:peptide catabolic process"/>
    <property type="evidence" value="ECO:0007669"/>
    <property type="project" value="TreeGrafter"/>
</dbReference>
<dbReference type="PANTHER" id="PTHR11533">
    <property type="entry name" value="PROTEASE M1 ZINC METALLOPROTEASE"/>
    <property type="match status" value="1"/>
</dbReference>
<keyword evidence="3" id="KW-0645">Protease</keyword>
<dbReference type="Pfam" id="PF11838">
    <property type="entry name" value="ERAP1_C"/>
    <property type="match status" value="1"/>
</dbReference>